<evidence type="ECO:0000256" key="2">
    <source>
        <dbReference type="SAM" id="SignalP"/>
    </source>
</evidence>
<evidence type="ECO:0000313" key="4">
    <source>
        <dbReference type="Proteomes" id="UP001515480"/>
    </source>
</evidence>
<keyword evidence="2" id="KW-0732">Signal</keyword>
<proteinExistence type="predicted"/>
<dbReference type="Proteomes" id="UP001515480">
    <property type="component" value="Unassembled WGS sequence"/>
</dbReference>
<feature type="signal peptide" evidence="2">
    <location>
        <begin position="1"/>
        <end position="27"/>
    </location>
</feature>
<comment type="caution">
    <text evidence="3">The sequence shown here is derived from an EMBL/GenBank/DDBJ whole genome shotgun (WGS) entry which is preliminary data.</text>
</comment>
<organism evidence="3 4">
    <name type="scientific">Prymnesium parvum</name>
    <name type="common">Toxic golden alga</name>
    <dbReference type="NCBI Taxonomy" id="97485"/>
    <lineage>
        <taxon>Eukaryota</taxon>
        <taxon>Haptista</taxon>
        <taxon>Haptophyta</taxon>
        <taxon>Prymnesiophyceae</taxon>
        <taxon>Prymnesiales</taxon>
        <taxon>Prymnesiaceae</taxon>
        <taxon>Prymnesium</taxon>
    </lineage>
</organism>
<keyword evidence="1" id="KW-0812">Transmembrane</keyword>
<protein>
    <recommendedName>
        <fullName evidence="5">FG-GAP repeat-containing protein</fullName>
    </recommendedName>
</protein>
<name>A0AB34JDW4_PRYPA</name>
<dbReference type="AlphaFoldDB" id="A0AB34JDW4"/>
<evidence type="ECO:0000313" key="3">
    <source>
        <dbReference type="EMBL" id="KAL1519113.1"/>
    </source>
</evidence>
<accession>A0AB34JDW4</accession>
<keyword evidence="1" id="KW-1133">Transmembrane helix</keyword>
<sequence length="630" mass="66682">MAGRLDAAAVSLALCSVSVAFLGGGTARLQPSWRFAVDAHDAPPPVVLDVGGDGSPDVLIASHDGHLLLLSSLHESASHSNSWLPLEVLRKVSLRSHLGLATGSFPVAVAAGSLDPPREGERRRDVVVALTEDWTVSAFDDQLHLLWRHSIGRPSMARARGGGELSFPSLHEVSLLVSDHSIYAGDRGAVLIAGRTEPKASLRPVAPAAGAANESSEASAHPLQLEYFALEGGSGAHRWEHRAADLLDAVGEENLLYPQAEYRLDVRRVGRHAVMSEVDAPDAELHWRLFSDSLMAQLPHVWRHPRDTTLQLAHFSRSRRAAAPRGSRHAALGASGFTRLRRGAAAVSRGAAEDSRAPNVVVARRQHGVEVHHLYTGRTLTQLPLEEAQAHADLNGDGKIDHVAALSSDESAELAASRRKSGGAECLALARTGVPVREQLWNASICRAERKRGKLATRTAAAPLLLRSAASGGRATMDSVLLVSTGQLTSVGADGKQKWNVMTEASWRPSSAEGDDAAAFPSLSLLSREGEDALILAVGERHACLVTAEGAQLGCVKLPSSPVAPPTLADFDGDGIVDVILSTRSSLLGIRVLTSAGSVLKKLLFGFMALAAIVIATLRYNGITPKVALD</sequence>
<feature type="transmembrane region" description="Helical" evidence="1">
    <location>
        <begin position="603"/>
        <end position="620"/>
    </location>
</feature>
<dbReference type="PANTHER" id="PTHR34284">
    <property type="entry name" value="FG-GAP REPEAT-CONTAINING PROTEIN"/>
    <property type="match status" value="1"/>
</dbReference>
<evidence type="ECO:0008006" key="5">
    <source>
        <dbReference type="Google" id="ProtNLM"/>
    </source>
</evidence>
<evidence type="ECO:0000256" key="1">
    <source>
        <dbReference type="SAM" id="Phobius"/>
    </source>
</evidence>
<feature type="chain" id="PRO_5044296198" description="FG-GAP repeat-containing protein" evidence="2">
    <location>
        <begin position="28"/>
        <end position="630"/>
    </location>
</feature>
<reference evidence="3 4" key="1">
    <citation type="journal article" date="2024" name="Science">
        <title>Giant polyketide synthase enzymes in the biosynthesis of giant marine polyether toxins.</title>
        <authorList>
            <person name="Fallon T.R."/>
            <person name="Shende V.V."/>
            <person name="Wierzbicki I.H."/>
            <person name="Pendleton A.L."/>
            <person name="Watervoot N.F."/>
            <person name="Auber R.P."/>
            <person name="Gonzalez D.J."/>
            <person name="Wisecaver J.H."/>
            <person name="Moore B.S."/>
        </authorList>
    </citation>
    <scope>NUCLEOTIDE SEQUENCE [LARGE SCALE GENOMIC DNA]</scope>
    <source>
        <strain evidence="3 4">12B1</strain>
    </source>
</reference>
<keyword evidence="4" id="KW-1185">Reference proteome</keyword>
<gene>
    <name evidence="3" type="ORF">AB1Y20_003378</name>
</gene>
<keyword evidence="1" id="KW-0472">Membrane</keyword>
<dbReference type="EMBL" id="JBGBPQ010000010">
    <property type="protein sequence ID" value="KAL1519113.1"/>
    <property type="molecule type" value="Genomic_DNA"/>
</dbReference>
<dbReference type="PANTHER" id="PTHR34284:SF1">
    <property type="entry name" value="FG-GAP REPEAT-CONTAINING PROTEIN"/>
    <property type="match status" value="1"/>
</dbReference>